<dbReference type="OrthoDB" id="6115549at2759"/>
<dbReference type="PANTHER" id="PTHR19303">
    <property type="entry name" value="TRANSPOSON"/>
    <property type="match status" value="1"/>
</dbReference>
<evidence type="ECO:0000256" key="1">
    <source>
        <dbReference type="SAM" id="MobiDB-lite"/>
    </source>
</evidence>
<dbReference type="AlphaFoldDB" id="A0A8J2JRK9"/>
<dbReference type="InterPro" id="IPR004875">
    <property type="entry name" value="DDE_SF_endonuclease_dom"/>
</dbReference>
<comment type="caution">
    <text evidence="3">The sequence shown here is derived from an EMBL/GenBank/DDBJ whole genome shotgun (WGS) entry which is preliminary data.</text>
</comment>
<protein>
    <recommendedName>
        <fullName evidence="2">DDE-1 domain-containing protein</fullName>
    </recommendedName>
</protein>
<organism evidence="3 4">
    <name type="scientific">Allacma fusca</name>
    <dbReference type="NCBI Taxonomy" id="39272"/>
    <lineage>
        <taxon>Eukaryota</taxon>
        <taxon>Metazoa</taxon>
        <taxon>Ecdysozoa</taxon>
        <taxon>Arthropoda</taxon>
        <taxon>Hexapoda</taxon>
        <taxon>Collembola</taxon>
        <taxon>Symphypleona</taxon>
        <taxon>Sminthuridae</taxon>
        <taxon>Allacma</taxon>
    </lineage>
</organism>
<feature type="compositionally biased region" description="Basic and acidic residues" evidence="1">
    <location>
        <begin position="402"/>
        <end position="416"/>
    </location>
</feature>
<accession>A0A8J2JRK9</accession>
<keyword evidence="4" id="KW-1185">Reference proteome</keyword>
<evidence type="ECO:0000313" key="3">
    <source>
        <dbReference type="EMBL" id="CAG7722916.1"/>
    </source>
</evidence>
<proteinExistence type="predicted"/>
<feature type="compositionally biased region" description="Polar residues" evidence="1">
    <location>
        <begin position="209"/>
        <end position="220"/>
    </location>
</feature>
<feature type="compositionally biased region" description="Basic and acidic residues" evidence="1">
    <location>
        <begin position="188"/>
        <end position="205"/>
    </location>
</feature>
<dbReference type="PANTHER" id="PTHR19303:SF71">
    <property type="entry name" value="ZINC FINGER PHD-TYPE DOMAIN-CONTAINING PROTEIN"/>
    <property type="match status" value="1"/>
</dbReference>
<feature type="domain" description="DDE-1" evidence="2">
    <location>
        <begin position="1"/>
        <end position="130"/>
    </location>
</feature>
<reference evidence="3" key="1">
    <citation type="submission" date="2021-06" db="EMBL/GenBank/DDBJ databases">
        <authorList>
            <person name="Hodson N. C."/>
            <person name="Mongue J. A."/>
            <person name="Jaron S. K."/>
        </authorList>
    </citation>
    <scope>NUCLEOTIDE SEQUENCE</scope>
</reference>
<feature type="compositionally biased region" description="Basic and acidic residues" evidence="1">
    <location>
        <begin position="221"/>
        <end position="230"/>
    </location>
</feature>
<dbReference type="EMBL" id="CAJVCH010093589">
    <property type="protein sequence ID" value="CAG7722916.1"/>
    <property type="molecule type" value="Genomic_DNA"/>
</dbReference>
<dbReference type="InterPro" id="IPR050863">
    <property type="entry name" value="CenT-Element_Derived"/>
</dbReference>
<feature type="region of interest" description="Disordered" evidence="1">
    <location>
        <begin position="179"/>
        <end position="237"/>
    </location>
</feature>
<dbReference type="GO" id="GO:0005634">
    <property type="term" value="C:nucleus"/>
    <property type="evidence" value="ECO:0007669"/>
    <property type="project" value="TreeGrafter"/>
</dbReference>
<dbReference type="GO" id="GO:0003677">
    <property type="term" value="F:DNA binding"/>
    <property type="evidence" value="ECO:0007669"/>
    <property type="project" value="TreeGrafter"/>
</dbReference>
<evidence type="ECO:0000259" key="2">
    <source>
        <dbReference type="Pfam" id="PF03184"/>
    </source>
</evidence>
<evidence type="ECO:0000313" key="4">
    <source>
        <dbReference type="Proteomes" id="UP000708208"/>
    </source>
</evidence>
<dbReference type="Pfam" id="PF03184">
    <property type="entry name" value="DDE_1"/>
    <property type="match status" value="1"/>
</dbReference>
<feature type="region of interest" description="Disordered" evidence="1">
    <location>
        <begin position="363"/>
        <end position="437"/>
    </location>
</feature>
<gene>
    <name evidence="3" type="ORF">AFUS01_LOCUS12026</name>
</gene>
<name>A0A8J2JRK9_9HEXA</name>
<dbReference type="Proteomes" id="UP000708208">
    <property type="component" value="Unassembled WGS sequence"/>
</dbReference>
<sequence length="437" mass="49913">MICSFSASGQYVPPMYIFPQGIDLRNVPNKPQGAVLHHSKRGWSDSDAFMKWLKLFHATVQPSEIKPILLMIDNHGSHISYEAVRYCRSSFIHILTLPPHTTHKLQPLDVAFFSPLKGYYGRAMTEWTSKNPFRKVRIEDIPTIIKPSYEKAAKKETAENDFEKTGIWLKSTGRPNRYVFSDEDFTNPDDRQDENDQPRRPHSTDSDNDPPNNLENSHNNSDSHFEHDGETNPESGTRVLRITSMKMKTNIIQQKKKTFTEIMKRIAMNTSQHILKKKIIRVTMIVSTDLELVEAVNDNSLIVDVLLVPETSDRDKTISVVVGTDLTIENEEPVPHCSYNAQPSFSASFATNAISPWDLEKRMSISPEKMQKRKPRKPGQSEILTSDEFTSQLKQKSKKRQKSEEDSAYDPRETRSSTKLMKRSSSKSSSSKEHSSI</sequence>